<feature type="region of interest" description="Disordered" evidence="1">
    <location>
        <begin position="16"/>
        <end position="41"/>
    </location>
</feature>
<comment type="caution">
    <text evidence="3">The sequence shown here is derived from an EMBL/GenBank/DDBJ whole genome shotgun (WGS) entry which is preliminary data.</text>
</comment>
<dbReference type="InterPro" id="IPR011576">
    <property type="entry name" value="Pyridox_Oxase_N"/>
</dbReference>
<keyword evidence="4" id="KW-1185">Reference proteome</keyword>
<gene>
    <name evidence="3" type="ORF">HDF16_000366</name>
</gene>
<dbReference type="InterPro" id="IPR012349">
    <property type="entry name" value="Split_barrel_FMN-bd"/>
</dbReference>
<evidence type="ECO:0000256" key="1">
    <source>
        <dbReference type="SAM" id="MobiDB-lite"/>
    </source>
</evidence>
<feature type="domain" description="Pyridoxamine 5'-phosphate oxidase N-terminal" evidence="2">
    <location>
        <begin position="45"/>
        <end position="162"/>
    </location>
</feature>
<protein>
    <recommendedName>
        <fullName evidence="2">Pyridoxamine 5'-phosphate oxidase N-terminal domain-containing protein</fullName>
    </recommendedName>
</protein>
<dbReference type="Gene3D" id="2.30.110.10">
    <property type="entry name" value="Electron Transport, Fmn-binding Protein, Chain A"/>
    <property type="match status" value="1"/>
</dbReference>
<proteinExistence type="predicted"/>
<organism evidence="3 4">
    <name type="scientific">Granulicella aggregans</name>
    <dbReference type="NCBI Taxonomy" id="474949"/>
    <lineage>
        <taxon>Bacteria</taxon>
        <taxon>Pseudomonadati</taxon>
        <taxon>Acidobacteriota</taxon>
        <taxon>Terriglobia</taxon>
        <taxon>Terriglobales</taxon>
        <taxon>Acidobacteriaceae</taxon>
        <taxon>Granulicella</taxon>
    </lineage>
</organism>
<evidence type="ECO:0000259" key="2">
    <source>
        <dbReference type="Pfam" id="PF01243"/>
    </source>
</evidence>
<accession>A0A7W8E1R3</accession>
<dbReference type="EMBL" id="JACHIP010000001">
    <property type="protein sequence ID" value="MBB5055697.1"/>
    <property type="molecule type" value="Genomic_DNA"/>
</dbReference>
<evidence type="ECO:0000313" key="4">
    <source>
        <dbReference type="Proteomes" id="UP000540989"/>
    </source>
</evidence>
<dbReference type="RefSeq" id="WP_184213457.1">
    <property type="nucleotide sequence ID" value="NZ_JACHIP010000001.1"/>
</dbReference>
<dbReference type="PANTHER" id="PTHR42815">
    <property type="entry name" value="FAD-BINDING, PUTATIVE (AFU_ORTHOLOGUE AFUA_6G07600)-RELATED"/>
    <property type="match status" value="1"/>
</dbReference>
<dbReference type="PANTHER" id="PTHR42815:SF2">
    <property type="entry name" value="FAD-BINDING, PUTATIVE (AFU_ORTHOLOGUE AFUA_6G07600)-RELATED"/>
    <property type="match status" value="1"/>
</dbReference>
<dbReference type="Pfam" id="PF01243">
    <property type="entry name" value="PNPOx_N"/>
    <property type="match status" value="1"/>
</dbReference>
<name>A0A7W8E1R3_9BACT</name>
<dbReference type="SUPFAM" id="SSF50475">
    <property type="entry name" value="FMN-binding split barrel"/>
    <property type="match status" value="1"/>
</dbReference>
<dbReference type="AlphaFoldDB" id="A0A7W8E1R3"/>
<sequence length="217" mass="24554">MSRRFPELAFTPLVKAHQKQHNSRAQYQRMEESGPPDDSLGVSERTFIALRDSFYMASVGETGWPYVQHRGGEKGFVHVIDPKTIAFADLRGNKQYISVGNLEHDARVALFFMDYPNQTRLKILGRVEVHENDARALELLQALRPASPKDVAERVILIHVEAFDWNCPQHITPRYTIEELEPSLAPIRDRIKALEAENAALRGKLDAISPRRTGTAG</sequence>
<evidence type="ECO:0000313" key="3">
    <source>
        <dbReference type="EMBL" id="MBB5055697.1"/>
    </source>
</evidence>
<reference evidence="3 4" key="1">
    <citation type="submission" date="2020-08" db="EMBL/GenBank/DDBJ databases">
        <title>Genomic Encyclopedia of Type Strains, Phase IV (KMG-V): Genome sequencing to study the core and pangenomes of soil and plant-associated prokaryotes.</title>
        <authorList>
            <person name="Whitman W."/>
        </authorList>
    </citation>
    <scope>NUCLEOTIDE SEQUENCE [LARGE SCALE GENOMIC DNA]</scope>
    <source>
        <strain evidence="3 4">M8UP14</strain>
    </source>
</reference>
<dbReference type="Proteomes" id="UP000540989">
    <property type="component" value="Unassembled WGS sequence"/>
</dbReference>